<dbReference type="SMART" id="SM00342">
    <property type="entry name" value="HTH_ARAC"/>
    <property type="match status" value="1"/>
</dbReference>
<accession>A0A3E2VUN5</accession>
<gene>
    <name evidence="5" type="ORF">DXA38_12270</name>
</gene>
<dbReference type="InterPro" id="IPR018060">
    <property type="entry name" value="HTH_AraC"/>
</dbReference>
<comment type="caution">
    <text evidence="5">The sequence shown here is derived from an EMBL/GenBank/DDBJ whole genome shotgun (WGS) entry which is preliminary data.</text>
</comment>
<keyword evidence="3" id="KW-0804">Transcription</keyword>
<sequence>MKLKQDIQACLWKTDTHTYLLPHPLLRPYIAHYTICHSHYMKTEQLHLVPDISGCIVMNMQADEGLDLKYWGPTTRMVTVQREKGEDQVQYFVEFRPSGSHALFSTAQYPYRDIRIELKQVNPRCHALITEAYGKAEGEAAFFQQLDTIFLSMMSKEDDAMKSLMQGLSSNERIADVMDSFGYSRRHLQRLVQQRLGCSMKTIQKIQRINQAVNLLKQQSLSLTAIAQQCGFYDQAHFIHDFREICNVTPQQYQKQLQDYYNEGFKF</sequence>
<dbReference type="AlphaFoldDB" id="A0A3E2VUN5"/>
<dbReference type="PROSITE" id="PS01124">
    <property type="entry name" value="HTH_ARAC_FAMILY_2"/>
    <property type="match status" value="1"/>
</dbReference>
<evidence type="ECO:0000313" key="6">
    <source>
        <dbReference type="Proteomes" id="UP000260025"/>
    </source>
</evidence>
<dbReference type="SUPFAM" id="SSF46689">
    <property type="entry name" value="Homeodomain-like"/>
    <property type="match status" value="1"/>
</dbReference>
<evidence type="ECO:0000256" key="3">
    <source>
        <dbReference type="ARBA" id="ARBA00023163"/>
    </source>
</evidence>
<feature type="domain" description="HTH araC/xylS-type" evidence="4">
    <location>
        <begin position="158"/>
        <end position="256"/>
    </location>
</feature>
<dbReference type="GO" id="GO:0043565">
    <property type="term" value="F:sequence-specific DNA binding"/>
    <property type="evidence" value="ECO:0007669"/>
    <property type="project" value="InterPro"/>
</dbReference>
<keyword evidence="2" id="KW-0238">DNA-binding</keyword>
<keyword evidence="1" id="KW-0805">Transcription regulation</keyword>
<evidence type="ECO:0000313" key="5">
    <source>
        <dbReference type="EMBL" id="RGC14836.1"/>
    </source>
</evidence>
<name>A0A3E2VUN5_CLOIN</name>
<dbReference type="InterPro" id="IPR009057">
    <property type="entry name" value="Homeodomain-like_sf"/>
</dbReference>
<dbReference type="PANTHER" id="PTHR46796">
    <property type="entry name" value="HTH-TYPE TRANSCRIPTIONAL ACTIVATOR RHAS-RELATED"/>
    <property type="match status" value="1"/>
</dbReference>
<evidence type="ECO:0000259" key="4">
    <source>
        <dbReference type="PROSITE" id="PS01124"/>
    </source>
</evidence>
<dbReference type="PROSITE" id="PS00041">
    <property type="entry name" value="HTH_ARAC_FAMILY_1"/>
    <property type="match status" value="1"/>
</dbReference>
<dbReference type="Proteomes" id="UP000260025">
    <property type="component" value="Unassembled WGS sequence"/>
</dbReference>
<reference evidence="5 6" key="1">
    <citation type="submission" date="2018-08" db="EMBL/GenBank/DDBJ databases">
        <title>A genome reference for cultivated species of the human gut microbiota.</title>
        <authorList>
            <person name="Zou Y."/>
            <person name="Xue W."/>
            <person name="Luo G."/>
        </authorList>
    </citation>
    <scope>NUCLEOTIDE SEQUENCE [LARGE SCALE GENOMIC DNA]</scope>
    <source>
        <strain evidence="5 6">OF01-2LB</strain>
    </source>
</reference>
<dbReference type="RefSeq" id="WP_117443421.1">
    <property type="nucleotide sequence ID" value="NZ_JAJFEN010000014.1"/>
</dbReference>
<dbReference type="GO" id="GO:0003700">
    <property type="term" value="F:DNA-binding transcription factor activity"/>
    <property type="evidence" value="ECO:0007669"/>
    <property type="project" value="InterPro"/>
</dbReference>
<dbReference type="OrthoDB" id="323290at2"/>
<dbReference type="InterPro" id="IPR050204">
    <property type="entry name" value="AraC_XylS_family_regulators"/>
</dbReference>
<evidence type="ECO:0000256" key="2">
    <source>
        <dbReference type="ARBA" id="ARBA00023125"/>
    </source>
</evidence>
<dbReference type="InterPro" id="IPR018062">
    <property type="entry name" value="HTH_AraC-typ_CS"/>
</dbReference>
<protein>
    <submittedName>
        <fullName evidence="5">AraC family transcriptional regulator</fullName>
    </submittedName>
</protein>
<dbReference type="Gene3D" id="1.10.10.60">
    <property type="entry name" value="Homeodomain-like"/>
    <property type="match status" value="1"/>
</dbReference>
<organism evidence="5 6">
    <name type="scientific">Clostridium innocuum</name>
    <dbReference type="NCBI Taxonomy" id="1522"/>
    <lineage>
        <taxon>Bacteria</taxon>
        <taxon>Bacillati</taxon>
        <taxon>Bacillota</taxon>
        <taxon>Clostridia</taxon>
        <taxon>Eubacteriales</taxon>
        <taxon>Clostridiaceae</taxon>
        <taxon>Clostridium</taxon>
    </lineage>
</organism>
<proteinExistence type="predicted"/>
<dbReference type="EMBL" id="QVEV01000017">
    <property type="protein sequence ID" value="RGC14836.1"/>
    <property type="molecule type" value="Genomic_DNA"/>
</dbReference>
<evidence type="ECO:0000256" key="1">
    <source>
        <dbReference type="ARBA" id="ARBA00023015"/>
    </source>
</evidence>
<dbReference type="Pfam" id="PF12833">
    <property type="entry name" value="HTH_18"/>
    <property type="match status" value="1"/>
</dbReference>